<dbReference type="SMART" id="SM00612">
    <property type="entry name" value="Kelch"/>
    <property type="match status" value="5"/>
</dbReference>
<evidence type="ECO:0000313" key="3">
    <source>
        <dbReference type="EMBL" id="KAL3700377.1"/>
    </source>
</evidence>
<dbReference type="Pfam" id="PF10539">
    <property type="entry name" value="Dev_Cell_Death"/>
    <property type="match status" value="1"/>
</dbReference>
<dbReference type="SUPFAM" id="SSF50965">
    <property type="entry name" value="Galactose oxidase, central domain"/>
    <property type="match status" value="1"/>
</dbReference>
<dbReference type="Pfam" id="PF01344">
    <property type="entry name" value="Kelch_1"/>
    <property type="match status" value="4"/>
</dbReference>
<evidence type="ECO:0000313" key="4">
    <source>
        <dbReference type="Proteomes" id="UP001633002"/>
    </source>
</evidence>
<evidence type="ECO:0000259" key="2">
    <source>
        <dbReference type="PROSITE" id="PS51222"/>
    </source>
</evidence>
<keyword evidence="4" id="KW-1185">Reference proteome</keyword>
<organism evidence="3 4">
    <name type="scientific">Riccia sorocarpa</name>
    <dbReference type="NCBI Taxonomy" id="122646"/>
    <lineage>
        <taxon>Eukaryota</taxon>
        <taxon>Viridiplantae</taxon>
        <taxon>Streptophyta</taxon>
        <taxon>Embryophyta</taxon>
        <taxon>Marchantiophyta</taxon>
        <taxon>Marchantiopsida</taxon>
        <taxon>Marchantiidae</taxon>
        <taxon>Marchantiales</taxon>
        <taxon>Ricciaceae</taxon>
        <taxon>Riccia</taxon>
    </lineage>
</organism>
<dbReference type="PANTHER" id="PTHR46034">
    <property type="match status" value="1"/>
</dbReference>
<comment type="caution">
    <text evidence="3">The sequence shown here is derived from an EMBL/GenBank/DDBJ whole genome shotgun (WGS) entry which is preliminary data.</text>
</comment>
<dbReference type="SMART" id="SM00767">
    <property type="entry name" value="DCD"/>
    <property type="match status" value="1"/>
</dbReference>
<protein>
    <recommendedName>
        <fullName evidence="2">DCD domain-containing protein</fullName>
    </recommendedName>
</protein>
<dbReference type="InterPro" id="IPR015915">
    <property type="entry name" value="Kelch-typ_b-propeller"/>
</dbReference>
<feature type="domain" description="DCD" evidence="2">
    <location>
        <begin position="36"/>
        <end position="173"/>
    </location>
</feature>
<feature type="compositionally biased region" description="Basic and acidic residues" evidence="1">
    <location>
        <begin position="287"/>
        <end position="302"/>
    </location>
</feature>
<dbReference type="AlphaFoldDB" id="A0ABD3IDN5"/>
<gene>
    <name evidence="3" type="ORF">R1sor_018399</name>
</gene>
<accession>A0ABD3IDN5</accession>
<feature type="compositionally biased region" description="Acidic residues" evidence="1">
    <location>
        <begin position="267"/>
        <end position="280"/>
    </location>
</feature>
<dbReference type="PANTHER" id="PTHR46034:SF7">
    <property type="entry name" value="INFLUENZA VIRUS NS1A-BINDING PROTEIN"/>
    <property type="match status" value="1"/>
</dbReference>
<name>A0ABD3IDN5_9MARC</name>
<dbReference type="InterPro" id="IPR011043">
    <property type="entry name" value="Gal_Oxase/kelch_b-propeller"/>
</dbReference>
<dbReference type="InterPro" id="IPR006652">
    <property type="entry name" value="Kelch_1"/>
</dbReference>
<feature type="region of interest" description="Disordered" evidence="1">
    <location>
        <begin position="365"/>
        <end position="388"/>
    </location>
</feature>
<proteinExistence type="predicted"/>
<reference evidence="3 4" key="1">
    <citation type="submission" date="2024-09" db="EMBL/GenBank/DDBJ databases">
        <title>Chromosome-scale assembly of Riccia sorocarpa.</title>
        <authorList>
            <person name="Paukszto L."/>
        </authorList>
    </citation>
    <scope>NUCLEOTIDE SEQUENCE [LARGE SCALE GENOMIC DNA]</scope>
    <source>
        <strain evidence="3">LP-2024</strain>
        <tissue evidence="3">Aerial parts of the thallus</tissue>
    </source>
</reference>
<dbReference type="InterPro" id="IPR044832">
    <property type="entry name" value="NRP-like"/>
</dbReference>
<dbReference type="Gene3D" id="2.120.10.80">
    <property type="entry name" value="Kelch-type beta propeller"/>
    <property type="match status" value="2"/>
</dbReference>
<feature type="compositionally biased region" description="Polar residues" evidence="1">
    <location>
        <begin position="365"/>
        <end position="387"/>
    </location>
</feature>
<feature type="region of interest" description="Disordered" evidence="1">
    <location>
        <begin position="241"/>
        <end position="338"/>
    </location>
</feature>
<dbReference type="Proteomes" id="UP001633002">
    <property type="component" value="Unassembled WGS sequence"/>
</dbReference>
<dbReference type="InterPro" id="IPR013989">
    <property type="entry name" value="Dev_and_cell_death_domain"/>
</dbReference>
<evidence type="ECO:0000256" key="1">
    <source>
        <dbReference type="SAM" id="MobiDB-lite"/>
    </source>
</evidence>
<dbReference type="PROSITE" id="PS51222">
    <property type="entry name" value="DCD"/>
    <property type="match status" value="1"/>
</dbReference>
<dbReference type="EMBL" id="JBJQOH010000001">
    <property type="protein sequence ID" value="KAL3700377.1"/>
    <property type="molecule type" value="Genomic_DNA"/>
</dbReference>
<sequence>MGAGRRTETVNFNNYAGGASSGAAKVAPQRKLAERGRLGSVIFGCTNATYNECVNNKLFGLPYSHHSYVEHIEPGMPLFLFNYNDRRMHGIFEAVSEGGLNINPYGWTGTDSGARTQFPAQVRVQLRADFRKIVSLPEAVFKDAIIDNYYMPTHFFFEVDMEQTERLITLFEKQLGISSKQAVVVPRSPVISAPPANAWQTVGSTNKVWKKTVGNVETDERMKMKKPDTVVISEWEKGAQYIPSSSKESASEEYQQEPEWMNSNHEEDSESQESEEESEETQTATDPDGKRQVDPKSDREVEQNASLKSGSGHIPKTVVISDPQLPLIEKGNRNGGWEEKEWTEAKQNEMQRVLGRLQQISIDQVESTRPQPEPPSQASGSQSQNEWETLARERASQEQAILKDERDTLGAILANLDSTVALTVKKNLELYASALAQMRQDGIELRRLIDEASLRADEEHRLQSEVASQAVTIASLDAKIASLEQKVAVLTKQTGIEISQRNGGCVHEGNATAYQQQTPEEIYLIGGLGDQLSRLESVIIWSPSDNKIRNAAPMLTPRCCAGASVLNDNIYVFGGGDGSSWYDTVERYDRRKNEWRPCASMNTQRGSIGGVTVGDRIYAVGGGNGVASFSEVQCFDPRLGLWLPCRSMLEKRFCLAAAEMGGALYALGGFDGEQYLMSVERFDPREAIWRPLPSMSIKRGSLSAAVLNGRIYALGGYDGEGILDIVETFDPRAGRWDMGPRMRCRRAYGAAAVVGDTLYYVGGLAEEEAVDPIQRFSEHSGWQSVQPCMIGKRSCLAAAVL</sequence>